<name>A0AC34RPU5_9BILA</name>
<dbReference type="WBParaSite" id="JU765_v2.g8962.t1">
    <property type="protein sequence ID" value="JU765_v2.g8962.t1"/>
    <property type="gene ID" value="JU765_v2.g8962"/>
</dbReference>
<protein>
    <submittedName>
        <fullName evidence="2">MSP domain-containing protein</fullName>
    </submittedName>
</protein>
<accession>A0AC34RPU5</accession>
<dbReference type="Proteomes" id="UP000887576">
    <property type="component" value="Unplaced"/>
</dbReference>
<sequence>MAALAADPPAAQVPAAGGASTHNLVNSGASRLAFKVKSSNNNEYRLKPVFGFVVTCFSTNYCFFISNF</sequence>
<reference evidence="2" key="1">
    <citation type="submission" date="2022-11" db="UniProtKB">
        <authorList>
            <consortium name="WormBaseParasite"/>
        </authorList>
    </citation>
    <scope>IDENTIFICATION</scope>
</reference>
<proteinExistence type="predicted"/>
<evidence type="ECO:0000313" key="1">
    <source>
        <dbReference type="Proteomes" id="UP000887576"/>
    </source>
</evidence>
<evidence type="ECO:0000313" key="2">
    <source>
        <dbReference type="WBParaSite" id="JU765_v2.g8962.t1"/>
    </source>
</evidence>
<organism evidence="1 2">
    <name type="scientific">Panagrolaimus sp. JU765</name>
    <dbReference type="NCBI Taxonomy" id="591449"/>
    <lineage>
        <taxon>Eukaryota</taxon>
        <taxon>Metazoa</taxon>
        <taxon>Ecdysozoa</taxon>
        <taxon>Nematoda</taxon>
        <taxon>Chromadorea</taxon>
        <taxon>Rhabditida</taxon>
        <taxon>Tylenchina</taxon>
        <taxon>Panagrolaimomorpha</taxon>
        <taxon>Panagrolaimoidea</taxon>
        <taxon>Panagrolaimidae</taxon>
        <taxon>Panagrolaimus</taxon>
    </lineage>
</organism>